<dbReference type="PATRIC" id="fig|749927.5.peg.4923"/>
<gene>
    <name evidence="8" type="primary">argH</name>
    <name evidence="8" type="ordered locus">AMED_4761</name>
</gene>
<dbReference type="EMBL" id="CP002000">
    <property type="protein sequence ID" value="ADJ46527.1"/>
    <property type="molecule type" value="Genomic_DNA"/>
</dbReference>
<dbReference type="InterPro" id="IPR022761">
    <property type="entry name" value="Fumarate_lyase_N"/>
</dbReference>
<dbReference type="Proteomes" id="UP000000328">
    <property type="component" value="Chromosome"/>
</dbReference>
<dbReference type="InterPro" id="IPR029419">
    <property type="entry name" value="Arg_succ_lyase_C"/>
</dbReference>
<evidence type="ECO:0000256" key="4">
    <source>
        <dbReference type="ARBA" id="ARBA00022605"/>
    </source>
</evidence>
<dbReference type="HOGENOM" id="CLU_027272_3_3_11"/>
<evidence type="ECO:0000259" key="6">
    <source>
        <dbReference type="Pfam" id="PF00206"/>
    </source>
</evidence>
<keyword evidence="5 8" id="KW-0456">Lyase</keyword>
<dbReference type="Gene3D" id="1.10.40.30">
    <property type="entry name" value="Fumarase/aspartase (C-terminal domain)"/>
    <property type="match status" value="1"/>
</dbReference>
<protein>
    <recommendedName>
        <fullName evidence="2">argininosuccinate lyase</fullName>
        <ecNumber evidence="2">4.3.2.1</ecNumber>
    </recommendedName>
</protein>
<dbReference type="Pfam" id="PF00206">
    <property type="entry name" value="Lyase_1"/>
    <property type="match status" value="1"/>
</dbReference>
<dbReference type="CDD" id="cd01359">
    <property type="entry name" value="Argininosuccinate_lyase"/>
    <property type="match status" value="1"/>
</dbReference>
<evidence type="ECO:0000256" key="2">
    <source>
        <dbReference type="ARBA" id="ARBA00012338"/>
    </source>
</evidence>
<dbReference type="AlphaFoldDB" id="A0A0H3D886"/>
<dbReference type="RefSeq" id="WP_013226593.1">
    <property type="nucleotide sequence ID" value="NC_014318.1"/>
</dbReference>
<reference evidence="8 9" key="1">
    <citation type="journal article" date="2010" name="Cell Res.">
        <title>Complete genome sequence of the rifamycin SV-producing Amycolatopsis mediterranei U32 revealed its genetic characteristics in phylogeny and metabolism.</title>
        <authorList>
            <person name="Zhao W."/>
            <person name="Zhong Y."/>
            <person name="Yuan H."/>
            <person name="Wang J."/>
            <person name="Zheng H."/>
            <person name="Wang Y."/>
            <person name="Cen X."/>
            <person name="Xu F."/>
            <person name="Bai J."/>
            <person name="Han X."/>
            <person name="Lu G."/>
            <person name="Zhu Y."/>
            <person name="Shao Z."/>
            <person name="Yan H."/>
            <person name="Li C."/>
            <person name="Peng N."/>
            <person name="Zhang Z."/>
            <person name="Zhang Y."/>
            <person name="Lin W."/>
            <person name="Fan Y."/>
            <person name="Qin Z."/>
            <person name="Hu Y."/>
            <person name="Zhu B."/>
            <person name="Wang S."/>
            <person name="Ding X."/>
            <person name="Zhao G.P."/>
        </authorList>
    </citation>
    <scope>NUCLEOTIDE SEQUENCE [LARGE SCALE GENOMIC DNA]</scope>
    <source>
        <strain evidence="9">U-32</strain>
    </source>
</reference>
<dbReference type="GO" id="GO:0004056">
    <property type="term" value="F:argininosuccinate lyase activity"/>
    <property type="evidence" value="ECO:0007669"/>
    <property type="project" value="UniProtKB-EC"/>
</dbReference>
<dbReference type="SUPFAM" id="SSF48557">
    <property type="entry name" value="L-aspartase-like"/>
    <property type="match status" value="1"/>
</dbReference>
<organism evidence="8 9">
    <name type="scientific">Amycolatopsis mediterranei (strain U-32)</name>
    <dbReference type="NCBI Taxonomy" id="749927"/>
    <lineage>
        <taxon>Bacteria</taxon>
        <taxon>Bacillati</taxon>
        <taxon>Actinomycetota</taxon>
        <taxon>Actinomycetes</taxon>
        <taxon>Pseudonocardiales</taxon>
        <taxon>Pseudonocardiaceae</taxon>
        <taxon>Amycolatopsis</taxon>
    </lineage>
</organism>
<dbReference type="PANTHER" id="PTHR43814">
    <property type="entry name" value="ARGININOSUCCINATE LYASE"/>
    <property type="match status" value="1"/>
</dbReference>
<dbReference type="Gene3D" id="1.10.275.10">
    <property type="entry name" value="Fumarase/aspartase (N-terminal domain)"/>
    <property type="match status" value="1"/>
</dbReference>
<comment type="pathway">
    <text evidence="1">Amino-acid biosynthesis; L-arginine biosynthesis; L-arginine from L-ornithine and carbamoyl phosphate: step 3/3.</text>
</comment>
<evidence type="ECO:0000256" key="3">
    <source>
        <dbReference type="ARBA" id="ARBA00022571"/>
    </source>
</evidence>
<dbReference type="InterPro" id="IPR000362">
    <property type="entry name" value="Fumarate_lyase_fam"/>
</dbReference>
<keyword evidence="3" id="KW-0055">Arginine biosynthesis</keyword>
<dbReference type="eggNOG" id="COG0165">
    <property type="taxonomic scope" value="Bacteria"/>
</dbReference>
<keyword evidence="4" id="KW-0028">Amino-acid biosynthesis</keyword>
<evidence type="ECO:0000313" key="8">
    <source>
        <dbReference type="EMBL" id="ADJ46527.1"/>
    </source>
</evidence>
<dbReference type="OrthoDB" id="4899737at2"/>
<dbReference type="UniPathway" id="UPA00068">
    <property type="reaction ID" value="UER00114"/>
</dbReference>
<dbReference type="InterPro" id="IPR008948">
    <property type="entry name" value="L-Aspartase-like"/>
</dbReference>
<dbReference type="GO" id="GO:0005829">
    <property type="term" value="C:cytosol"/>
    <property type="evidence" value="ECO:0007669"/>
    <property type="project" value="TreeGrafter"/>
</dbReference>
<dbReference type="KEGG" id="amd:AMED_4761"/>
<evidence type="ECO:0000256" key="5">
    <source>
        <dbReference type="ARBA" id="ARBA00023239"/>
    </source>
</evidence>
<evidence type="ECO:0000256" key="1">
    <source>
        <dbReference type="ARBA" id="ARBA00004941"/>
    </source>
</evidence>
<evidence type="ECO:0000313" key="9">
    <source>
        <dbReference type="Proteomes" id="UP000000328"/>
    </source>
</evidence>
<dbReference type="PRINTS" id="PR00149">
    <property type="entry name" value="FUMRATELYASE"/>
</dbReference>
<dbReference type="PRINTS" id="PR00145">
    <property type="entry name" value="ARGSUCLYASE"/>
</dbReference>
<dbReference type="EC" id="4.3.2.1" evidence="2"/>
<dbReference type="Pfam" id="PF14698">
    <property type="entry name" value="ASL_C2"/>
    <property type="match status" value="1"/>
</dbReference>
<proteinExistence type="predicted"/>
<name>A0A0H3D886_AMYMU</name>
<evidence type="ECO:0000259" key="7">
    <source>
        <dbReference type="Pfam" id="PF14698"/>
    </source>
</evidence>
<dbReference type="InterPro" id="IPR009049">
    <property type="entry name" value="Argininosuccinate_lyase"/>
</dbReference>
<dbReference type="GeneID" id="92872476"/>
<dbReference type="Gene3D" id="1.20.200.10">
    <property type="entry name" value="Fumarase/aspartase (Central domain)"/>
    <property type="match status" value="1"/>
</dbReference>
<dbReference type="PANTHER" id="PTHR43814:SF1">
    <property type="entry name" value="ARGININOSUCCINATE LYASE"/>
    <property type="match status" value="1"/>
</dbReference>
<dbReference type="InterPro" id="IPR024083">
    <property type="entry name" value="Fumarase/histidase_N"/>
</dbReference>
<accession>A0A0H3D886</accession>
<feature type="domain" description="Fumarate lyase N-terminal" evidence="6">
    <location>
        <begin position="104"/>
        <end position="308"/>
    </location>
</feature>
<feature type="domain" description="Argininosuccinate lyase C-terminal" evidence="7">
    <location>
        <begin position="373"/>
        <end position="412"/>
    </location>
</feature>
<sequence length="513" mass="54682">MTAELGALRDGRSASTLCARAAGIVFGADTGPAMAAELDRITAVDQAHVVMLAERELIGPAAAAELLREIQFLRADDFAELRGRRAPRGLYLLYESHLIERLGREIGGVLHTGRSRNDLKATVHKLRLRAVLAGLVRELLRLQAVTLGRARRHRVTVMPVYSQFQPSVPGSYGWYLLGIAEALDHDIDGLVRAGEGLRECPLGAAGGAGTDVRLDPARTADLLGFTEPVRHAGYAIASRDTMLRILSAAVLAGLTLSRLATDLQLWSTPEFDLVEFPDHLVGISSAMPQKRNPFLLEVIKGASGALIGAWTAAVATTKNTPFGNSVEVSTEGVAPGWAALDTLGDQVQLSISVLAGARPRPERMLAGAHHGYTVATAIANRLVAQGVPFRSAHTATGRLVTELIAEGVTSFAAVPPGELAARLGAALGTEVRLGAADLDPAEVVRATDFGGGPGARSFALAHTRLARRWRVQVRQLTAEERRRRTARRRRARAVTALIDGRAEARRPGNGGRP</sequence>
<dbReference type="GO" id="GO:0042450">
    <property type="term" value="P:L-arginine biosynthetic process via ornithine"/>
    <property type="evidence" value="ECO:0007669"/>
    <property type="project" value="InterPro"/>
</dbReference>